<dbReference type="Pfam" id="PF00563">
    <property type="entry name" value="EAL"/>
    <property type="match status" value="1"/>
</dbReference>
<dbReference type="PANTHER" id="PTHR44757">
    <property type="entry name" value="DIGUANYLATE CYCLASE DGCP"/>
    <property type="match status" value="1"/>
</dbReference>
<evidence type="ECO:0000256" key="1">
    <source>
        <dbReference type="ARBA" id="ARBA00001946"/>
    </source>
</evidence>
<evidence type="ECO:0000313" key="8">
    <source>
        <dbReference type="Proteomes" id="UP000250744"/>
    </source>
</evidence>
<dbReference type="CDD" id="cd01949">
    <property type="entry name" value="GGDEF"/>
    <property type="match status" value="1"/>
</dbReference>
<gene>
    <name evidence="7" type="ORF">DN062_17910</name>
</gene>
<dbReference type="Pfam" id="PF00990">
    <property type="entry name" value="GGDEF"/>
    <property type="match status" value="1"/>
</dbReference>
<evidence type="ECO:0000259" key="3">
    <source>
        <dbReference type="PROSITE" id="PS50112"/>
    </source>
</evidence>
<dbReference type="PROSITE" id="PS50887">
    <property type="entry name" value="GGDEF"/>
    <property type="match status" value="1"/>
</dbReference>
<feature type="domain" description="EAL" evidence="5">
    <location>
        <begin position="810"/>
        <end position="1063"/>
    </location>
</feature>
<dbReference type="SUPFAM" id="SSF55073">
    <property type="entry name" value="Nucleotide cyclase"/>
    <property type="match status" value="1"/>
</dbReference>
<protein>
    <submittedName>
        <fullName evidence="7">GGDEF domain-containing protein</fullName>
    </submittedName>
</protein>
<dbReference type="InterPro" id="IPR000700">
    <property type="entry name" value="PAS-assoc_C"/>
</dbReference>
<dbReference type="OrthoDB" id="6168558at2"/>
<dbReference type="PROSITE" id="PS50883">
    <property type="entry name" value="EAL"/>
    <property type="match status" value="1"/>
</dbReference>
<dbReference type="SMART" id="SM00091">
    <property type="entry name" value="PAS"/>
    <property type="match status" value="2"/>
</dbReference>
<keyword evidence="2" id="KW-0812">Transmembrane</keyword>
<evidence type="ECO:0000259" key="6">
    <source>
        <dbReference type="PROSITE" id="PS50887"/>
    </source>
</evidence>
<name>A0A364NHY3_9GAMM</name>
<comment type="caution">
    <text evidence="7">The sequence shown here is derived from an EMBL/GenBank/DDBJ whole genome shotgun (WGS) entry which is preliminary data.</text>
</comment>
<feature type="domain" description="PAS" evidence="3">
    <location>
        <begin position="389"/>
        <end position="435"/>
    </location>
</feature>
<evidence type="ECO:0000256" key="2">
    <source>
        <dbReference type="SAM" id="Phobius"/>
    </source>
</evidence>
<dbReference type="Proteomes" id="UP000250744">
    <property type="component" value="Unassembled WGS sequence"/>
</dbReference>
<dbReference type="InterPro" id="IPR043128">
    <property type="entry name" value="Rev_trsase/Diguanyl_cyclase"/>
</dbReference>
<dbReference type="CDD" id="cd00130">
    <property type="entry name" value="PAS"/>
    <property type="match status" value="2"/>
</dbReference>
<dbReference type="SUPFAM" id="SSF55785">
    <property type="entry name" value="PYP-like sensor domain (PAS domain)"/>
    <property type="match status" value="2"/>
</dbReference>
<evidence type="ECO:0000259" key="5">
    <source>
        <dbReference type="PROSITE" id="PS50883"/>
    </source>
</evidence>
<dbReference type="Gene3D" id="3.30.70.270">
    <property type="match status" value="1"/>
</dbReference>
<dbReference type="InterPro" id="IPR035919">
    <property type="entry name" value="EAL_sf"/>
</dbReference>
<feature type="transmembrane region" description="Helical" evidence="2">
    <location>
        <begin position="244"/>
        <end position="264"/>
    </location>
</feature>
<keyword evidence="8" id="KW-1185">Reference proteome</keyword>
<feature type="domain" description="PAS" evidence="3">
    <location>
        <begin position="511"/>
        <end position="557"/>
    </location>
</feature>
<proteinExistence type="predicted"/>
<dbReference type="InterPro" id="IPR029787">
    <property type="entry name" value="Nucleotide_cyclase"/>
</dbReference>
<dbReference type="SMART" id="SM00086">
    <property type="entry name" value="PAC"/>
    <property type="match status" value="2"/>
</dbReference>
<dbReference type="InterPro" id="IPR000160">
    <property type="entry name" value="GGDEF_dom"/>
</dbReference>
<sequence>MINQNKQSFVLFFCIVAGLVIALFFSTRTHNVLEHTQRLDSFLQLRELDALLDEEVLLIASGLRTHYDQLVAYRRSSDELLANMLDERNSFISGLDETSIMLLKSYQSMQAHKEDVVEEIKHSAALIRNGLLYMPQQVQALRQDNHPYRDDAARILSALYRYHLYPMTESREELEQQLYDLVRQDTGDELLSLFISQASTSLRHLSNLHDYRDGYVAVDTRSLLRQLEISYQQVYLNRLKLSEYLTFFLLVLSALLLIIMILLFRRLQHETQASKQATIRLQDAVNSLSEAFALFDAKGSLVLFNQKWLEYYPWLNYDSLVDWSTIASKHANVGIKSLSAQTANPRVNQYYIEHLPNNRCYQASNNMTQDGGWVCVRTDISVIQQTEFKLRMLGRALEQSPIAVMITDKKGIIEYVNLQLTEMTGYSESELLGKNNNILKSGEMSREIFEEMWRELNRGNMWSGHLLNKKKDGCFFWESTSISPLRTEGGDISHFIAVKEDITERLVLEEQLKMVAVVFETTNEAIMIADQNGRIKTVNPAFTKITGFSKDEVIGKNPSILSSGRHDRNFYYQLWNTLEAEGSWAGEIWNRRKDGSVYPEWLSISVIRNDSNEISEYVSVFSDITSRKNAEAHIRHQAYYDALTELPNRTLLMDRLEMSIVSANRDQQTLALLFVDLDRFKYVNDTLGHEYGDELLVNVARRLLSCVRESDTVARFGGDEFVVLLHNICSGKEAGRIAEKMIQQLSYPFMLAGREIIIGASIGIAMYPSASGSADNLLRNADLAMYSAKQAGRNRYQFFSEQLQEDANSMMEMEQDLRVSLEQKQLEVYYQPIIDSRTLCLVGVEALLRWNHPIHGIISPDRFIPLAEDTGMIGVIGQWVLETACQQAGQWITKGYNLYLSVNLSGRQKSLGLDEAVLRRILESTAFRPENLVLEITEGMLLDNSHSTIEWLTSFSRMGVQLAIDDFGTGYSALSYLKRFPIDILKIDREFIRELGHNTQDMLVVKAIISMAKSLKLRIVAEGVETDEQLTILQSLNCEFVQGYLFSKPVTAHELEKSFDGFNQGATKQPV</sequence>
<dbReference type="PROSITE" id="PS50112">
    <property type="entry name" value="PAS"/>
    <property type="match status" value="2"/>
</dbReference>
<dbReference type="Gene3D" id="3.20.20.450">
    <property type="entry name" value="EAL domain"/>
    <property type="match status" value="1"/>
</dbReference>
<evidence type="ECO:0000259" key="4">
    <source>
        <dbReference type="PROSITE" id="PS50113"/>
    </source>
</evidence>
<evidence type="ECO:0000313" key="7">
    <source>
        <dbReference type="EMBL" id="RAU16495.1"/>
    </source>
</evidence>
<dbReference type="InterPro" id="IPR001633">
    <property type="entry name" value="EAL_dom"/>
</dbReference>
<comment type="cofactor">
    <cofactor evidence="1">
        <name>Mg(2+)</name>
        <dbReference type="ChEBI" id="CHEBI:18420"/>
    </cofactor>
</comment>
<dbReference type="EMBL" id="QKRX01000023">
    <property type="protein sequence ID" value="RAU16495.1"/>
    <property type="molecule type" value="Genomic_DNA"/>
</dbReference>
<dbReference type="GO" id="GO:0003824">
    <property type="term" value="F:catalytic activity"/>
    <property type="evidence" value="ECO:0007669"/>
    <property type="project" value="UniProtKB-ARBA"/>
</dbReference>
<dbReference type="SMART" id="SM00267">
    <property type="entry name" value="GGDEF"/>
    <property type="match status" value="1"/>
</dbReference>
<feature type="domain" description="GGDEF" evidence="6">
    <location>
        <begin position="668"/>
        <end position="801"/>
    </location>
</feature>
<dbReference type="Gene3D" id="3.30.450.20">
    <property type="entry name" value="PAS domain"/>
    <property type="match status" value="2"/>
</dbReference>
<feature type="domain" description="PAC" evidence="4">
    <location>
        <begin position="584"/>
        <end position="636"/>
    </location>
</feature>
<dbReference type="InterPro" id="IPR035965">
    <property type="entry name" value="PAS-like_dom_sf"/>
</dbReference>
<dbReference type="NCBIfam" id="TIGR00229">
    <property type="entry name" value="sensory_box"/>
    <property type="match status" value="2"/>
</dbReference>
<accession>A0A364NHY3</accession>
<feature type="transmembrane region" description="Helical" evidence="2">
    <location>
        <begin position="6"/>
        <end position="25"/>
    </location>
</feature>
<dbReference type="Pfam" id="PF13426">
    <property type="entry name" value="PAS_9"/>
    <property type="match status" value="2"/>
</dbReference>
<keyword evidence="2" id="KW-0472">Membrane</keyword>
<dbReference type="AlphaFoldDB" id="A0A364NHY3"/>
<dbReference type="FunFam" id="3.30.70.270:FF:000001">
    <property type="entry name" value="Diguanylate cyclase domain protein"/>
    <property type="match status" value="1"/>
</dbReference>
<dbReference type="SUPFAM" id="SSF141868">
    <property type="entry name" value="EAL domain-like"/>
    <property type="match status" value="1"/>
</dbReference>
<dbReference type="NCBIfam" id="TIGR00254">
    <property type="entry name" value="GGDEF"/>
    <property type="match status" value="1"/>
</dbReference>
<keyword evidence="2" id="KW-1133">Transmembrane helix</keyword>
<dbReference type="Pfam" id="PF19443">
    <property type="entry name" value="DAHL"/>
    <property type="match status" value="1"/>
</dbReference>
<dbReference type="PANTHER" id="PTHR44757:SF2">
    <property type="entry name" value="BIOFILM ARCHITECTURE MAINTENANCE PROTEIN MBAA"/>
    <property type="match status" value="1"/>
</dbReference>
<dbReference type="CDD" id="cd01948">
    <property type="entry name" value="EAL"/>
    <property type="match status" value="1"/>
</dbReference>
<dbReference type="InterPro" id="IPR001610">
    <property type="entry name" value="PAC"/>
</dbReference>
<reference evidence="7 8" key="1">
    <citation type="submission" date="2018-06" db="EMBL/GenBank/DDBJ databases">
        <title>Nitrincola tibetense sp. nov., isolated from Lake XuguoCo on Tibetan Plateau.</title>
        <authorList>
            <person name="Xing P."/>
        </authorList>
    </citation>
    <scope>NUCLEOTIDE SEQUENCE [LARGE SCALE GENOMIC DNA]</scope>
    <source>
        <strain evidence="8">xg18</strain>
    </source>
</reference>
<dbReference type="InterPro" id="IPR000014">
    <property type="entry name" value="PAS"/>
</dbReference>
<dbReference type="SMART" id="SM00052">
    <property type="entry name" value="EAL"/>
    <property type="match status" value="1"/>
</dbReference>
<dbReference type="RefSeq" id="WP_112160668.1">
    <property type="nucleotide sequence ID" value="NZ_QKRX01000023.1"/>
</dbReference>
<dbReference type="PROSITE" id="PS50113">
    <property type="entry name" value="PAC"/>
    <property type="match status" value="2"/>
</dbReference>
<organism evidence="7 8">
    <name type="scientific">Nitrincola tibetensis</name>
    <dbReference type="NCBI Taxonomy" id="2219697"/>
    <lineage>
        <taxon>Bacteria</taxon>
        <taxon>Pseudomonadati</taxon>
        <taxon>Pseudomonadota</taxon>
        <taxon>Gammaproteobacteria</taxon>
        <taxon>Oceanospirillales</taxon>
        <taxon>Oceanospirillaceae</taxon>
        <taxon>Nitrincola</taxon>
    </lineage>
</organism>
<feature type="domain" description="PAC" evidence="4">
    <location>
        <begin position="460"/>
        <end position="514"/>
    </location>
</feature>
<dbReference type="InterPro" id="IPR052155">
    <property type="entry name" value="Biofilm_reg_signaling"/>
</dbReference>
<dbReference type="InterPro" id="IPR045812">
    <property type="entry name" value="DAHL"/>
</dbReference>